<dbReference type="AlphaFoldDB" id="A0AAD4SH06"/>
<comment type="caution">
    <text evidence="1">The sequence shown here is derived from an EMBL/GenBank/DDBJ whole genome shotgun (WGS) entry which is preliminary data.</text>
</comment>
<gene>
    <name evidence="1" type="ORF">MKW98_009406</name>
</gene>
<dbReference type="Proteomes" id="UP001202328">
    <property type="component" value="Unassembled WGS sequence"/>
</dbReference>
<evidence type="ECO:0000313" key="1">
    <source>
        <dbReference type="EMBL" id="KAI3906498.1"/>
    </source>
</evidence>
<proteinExistence type="predicted"/>
<name>A0AAD4SH06_9MAGN</name>
<reference evidence="1" key="1">
    <citation type="submission" date="2022-04" db="EMBL/GenBank/DDBJ databases">
        <title>A functionally conserved STORR gene fusion in Papaver species that diverged 16.8 million years ago.</title>
        <authorList>
            <person name="Catania T."/>
        </authorList>
    </citation>
    <scope>NUCLEOTIDE SEQUENCE</scope>
    <source>
        <strain evidence="1">S-188037</strain>
    </source>
</reference>
<evidence type="ECO:0000313" key="2">
    <source>
        <dbReference type="Proteomes" id="UP001202328"/>
    </source>
</evidence>
<organism evidence="1 2">
    <name type="scientific">Papaver atlanticum</name>
    <dbReference type="NCBI Taxonomy" id="357466"/>
    <lineage>
        <taxon>Eukaryota</taxon>
        <taxon>Viridiplantae</taxon>
        <taxon>Streptophyta</taxon>
        <taxon>Embryophyta</taxon>
        <taxon>Tracheophyta</taxon>
        <taxon>Spermatophyta</taxon>
        <taxon>Magnoliopsida</taxon>
        <taxon>Ranunculales</taxon>
        <taxon>Papaveraceae</taxon>
        <taxon>Papaveroideae</taxon>
        <taxon>Papaver</taxon>
    </lineage>
</organism>
<sequence>MVLYKQQKRKLGVRKITLEADEDRVGSINGNGNHTWSIFAITCCEPTCY</sequence>
<dbReference type="EMBL" id="JAJJMB010010755">
    <property type="protein sequence ID" value="KAI3906498.1"/>
    <property type="molecule type" value="Genomic_DNA"/>
</dbReference>
<protein>
    <submittedName>
        <fullName evidence="1">Uncharacterized protein</fullName>
    </submittedName>
</protein>
<accession>A0AAD4SH06</accession>
<keyword evidence="2" id="KW-1185">Reference proteome</keyword>